<reference evidence="8" key="1">
    <citation type="submission" date="2016-10" db="EMBL/GenBank/DDBJ databases">
        <authorList>
            <person name="Varghese N."/>
            <person name="Submissions S."/>
        </authorList>
    </citation>
    <scope>NUCLEOTIDE SEQUENCE [LARGE SCALE GENOMIC DNA]</scope>
    <source>
        <strain evidence="8">DSM 13078</strain>
    </source>
</reference>
<keyword evidence="2" id="KW-1133">Transmembrane helix</keyword>
<feature type="transmembrane region" description="Helical" evidence="2">
    <location>
        <begin position="222"/>
        <end position="240"/>
    </location>
</feature>
<keyword evidence="2" id="KW-0472">Membrane</keyword>
<feature type="domain" description="DUF8108" evidence="6">
    <location>
        <begin position="183"/>
        <end position="238"/>
    </location>
</feature>
<dbReference type="AlphaFoldDB" id="A0A1I1GG99"/>
<feature type="region of interest" description="Disordered" evidence="1">
    <location>
        <begin position="64"/>
        <end position="94"/>
    </location>
</feature>
<keyword evidence="2" id="KW-0812">Transmembrane</keyword>
<evidence type="ECO:0000259" key="6">
    <source>
        <dbReference type="Pfam" id="PF26440"/>
    </source>
</evidence>
<evidence type="ECO:0000259" key="5">
    <source>
        <dbReference type="Pfam" id="PF26438"/>
    </source>
</evidence>
<dbReference type="Proteomes" id="UP000199161">
    <property type="component" value="Unassembled WGS sequence"/>
</dbReference>
<evidence type="ECO:0000259" key="3">
    <source>
        <dbReference type="Pfam" id="PF12773"/>
    </source>
</evidence>
<feature type="domain" description="DUF8108" evidence="4">
    <location>
        <begin position="245"/>
        <end position="316"/>
    </location>
</feature>
<feature type="transmembrane region" description="Helical" evidence="2">
    <location>
        <begin position="131"/>
        <end position="152"/>
    </location>
</feature>
<dbReference type="Pfam" id="PF26413">
    <property type="entry name" value="DUF8108"/>
    <property type="match status" value="1"/>
</dbReference>
<evidence type="ECO:0000313" key="8">
    <source>
        <dbReference type="Proteomes" id="UP000199161"/>
    </source>
</evidence>
<evidence type="ECO:0000259" key="4">
    <source>
        <dbReference type="Pfam" id="PF26413"/>
    </source>
</evidence>
<evidence type="ECO:0000313" key="7">
    <source>
        <dbReference type="EMBL" id="SFC08383.1"/>
    </source>
</evidence>
<name>A0A1I1GG99_NATHA</name>
<feature type="region of interest" description="Disordered" evidence="1">
    <location>
        <begin position="325"/>
        <end position="358"/>
    </location>
</feature>
<keyword evidence="8" id="KW-1185">Reference proteome</keyword>
<accession>A0A1I1GG99</accession>
<dbReference type="InterPro" id="IPR025874">
    <property type="entry name" value="DZR"/>
</dbReference>
<feature type="compositionally biased region" description="Low complexity" evidence="1">
    <location>
        <begin position="70"/>
        <end position="87"/>
    </location>
</feature>
<dbReference type="Pfam" id="PF12773">
    <property type="entry name" value="DZR"/>
    <property type="match status" value="1"/>
</dbReference>
<dbReference type="InterPro" id="IPR058962">
    <property type="entry name" value="DUF8108_N"/>
</dbReference>
<proteinExistence type="predicted"/>
<evidence type="ECO:0000256" key="2">
    <source>
        <dbReference type="SAM" id="Phobius"/>
    </source>
</evidence>
<feature type="transmembrane region" description="Helical" evidence="2">
    <location>
        <begin position="196"/>
        <end position="216"/>
    </location>
</feature>
<sequence>MPSENPAAGSPRECPDCGADAAPDANFCLQCGTALEDPTLPTYCPSCGDPFDRGDEFCSNCGEPRTGVDSSGRSTSSSRTSRSNASSDVDRDRAARRAFRRRVRRYLEAGWELEHDYGNRVVLVDRDVGSIPVHIVLLVLTGGLGNLVYGWYHYSELAERRHLSVDGRPVRYPTARERSAEGSDATGGNALATLSAYLVTAVFLLVGAVLLVAGLTDGSMTAGLFGLAFAAIGLYAAPWFRRRLERRHGITAFGRVRTVDHRVVGPREADDERCVVCNGPFDGGVVRRRRDETVVAGVPVRTHAMRYNHYCPDCAETELFGTAAGPAVVDDRESKPSPDGLDRETAVDPSERLTDERE</sequence>
<dbReference type="RefSeq" id="WP_089787560.1">
    <property type="nucleotide sequence ID" value="NZ_FOKW01000004.1"/>
</dbReference>
<gene>
    <name evidence="7" type="ORF">SAMN05444422_104178</name>
</gene>
<protein>
    <submittedName>
        <fullName evidence="7">Double zinc ribbon</fullName>
    </submittedName>
</protein>
<dbReference type="InterPro" id="IPR058963">
    <property type="entry name" value="DUF8108_M"/>
</dbReference>
<evidence type="ECO:0000256" key="1">
    <source>
        <dbReference type="SAM" id="MobiDB-lite"/>
    </source>
</evidence>
<feature type="compositionally biased region" description="Basic and acidic residues" evidence="1">
    <location>
        <begin position="329"/>
        <end position="358"/>
    </location>
</feature>
<dbReference type="Pfam" id="PF26438">
    <property type="entry name" value="DUF8108_N"/>
    <property type="match status" value="1"/>
</dbReference>
<feature type="domain" description="DZANK-type" evidence="3">
    <location>
        <begin position="14"/>
        <end position="62"/>
    </location>
</feature>
<dbReference type="Pfam" id="PF26440">
    <property type="entry name" value="DUF8108_M"/>
    <property type="match status" value="1"/>
</dbReference>
<dbReference type="EMBL" id="FOKW01000004">
    <property type="protein sequence ID" value="SFC08383.1"/>
    <property type="molecule type" value="Genomic_DNA"/>
</dbReference>
<dbReference type="InterPro" id="IPR058421">
    <property type="entry name" value="DUF8108_C"/>
</dbReference>
<dbReference type="OrthoDB" id="53394at2157"/>
<organism evidence="7 8">
    <name type="scientific">Natronobacterium haloterrestre</name>
    <name type="common">Halobiforma haloterrestris</name>
    <dbReference type="NCBI Taxonomy" id="148448"/>
    <lineage>
        <taxon>Archaea</taxon>
        <taxon>Methanobacteriati</taxon>
        <taxon>Methanobacteriota</taxon>
        <taxon>Stenosarchaea group</taxon>
        <taxon>Halobacteria</taxon>
        <taxon>Halobacteriales</taxon>
        <taxon>Natrialbaceae</taxon>
        <taxon>Natronobacterium</taxon>
    </lineage>
</organism>
<feature type="domain" description="DUF8108" evidence="5">
    <location>
        <begin position="96"/>
        <end position="163"/>
    </location>
</feature>